<sequence>MVGVNLEIDESKLWDPAQRQSYMDALPDMTLFEDHIVEGDEMVEAIQARIKDGESAESLALHWKNHGNEMFLDAKKAHRGYFKNATKYYKDALVYAYKALALPMEERDLRFKEC</sequence>
<reference evidence="1 2" key="1">
    <citation type="journal article" date="2022" name="bioRxiv">
        <title>The genome of the oomycete Peronosclerospora sorghi, a cosmopolitan pathogen of maize and sorghum, is inflated with dispersed pseudogenes.</title>
        <authorList>
            <person name="Fletcher K."/>
            <person name="Martin F."/>
            <person name="Isakeit T."/>
            <person name="Cavanaugh K."/>
            <person name="Magill C."/>
            <person name="Michelmore R."/>
        </authorList>
    </citation>
    <scope>NUCLEOTIDE SEQUENCE [LARGE SCALE GENOMIC DNA]</scope>
    <source>
        <strain evidence="1">P6</strain>
    </source>
</reference>
<dbReference type="Proteomes" id="UP001163321">
    <property type="component" value="Chromosome 6"/>
</dbReference>
<evidence type="ECO:0000313" key="1">
    <source>
        <dbReference type="EMBL" id="KAI9910330.1"/>
    </source>
</evidence>
<dbReference type="EMBL" id="CM047585">
    <property type="protein sequence ID" value="KAI9910330.1"/>
    <property type="molecule type" value="Genomic_DNA"/>
</dbReference>
<proteinExistence type="predicted"/>
<evidence type="ECO:0000313" key="2">
    <source>
        <dbReference type="Proteomes" id="UP001163321"/>
    </source>
</evidence>
<name>A0ACC0VUU0_9STRA</name>
<keyword evidence="2" id="KW-1185">Reference proteome</keyword>
<gene>
    <name evidence="1" type="ORF">PsorP6_010762</name>
</gene>
<protein>
    <submittedName>
        <fullName evidence="1">Uncharacterized protein</fullName>
    </submittedName>
</protein>
<comment type="caution">
    <text evidence="1">The sequence shown here is derived from an EMBL/GenBank/DDBJ whole genome shotgun (WGS) entry which is preliminary data.</text>
</comment>
<organism evidence="1 2">
    <name type="scientific">Peronosclerospora sorghi</name>
    <dbReference type="NCBI Taxonomy" id="230839"/>
    <lineage>
        <taxon>Eukaryota</taxon>
        <taxon>Sar</taxon>
        <taxon>Stramenopiles</taxon>
        <taxon>Oomycota</taxon>
        <taxon>Peronosporomycetes</taxon>
        <taxon>Peronosporales</taxon>
        <taxon>Peronosporaceae</taxon>
        <taxon>Peronosclerospora</taxon>
    </lineage>
</organism>
<accession>A0ACC0VUU0</accession>